<dbReference type="Gramene" id="Solyc02g091655.1.1">
    <property type="protein sequence ID" value="Solyc02g091655.1.1"/>
    <property type="gene ID" value="Solyc02g091655.1"/>
</dbReference>
<accession>A0A3Q7FYQ7</accession>
<protein>
    <submittedName>
        <fullName evidence="1">Uncharacterized protein</fullName>
    </submittedName>
</protein>
<evidence type="ECO:0000313" key="1">
    <source>
        <dbReference type="EnsemblPlants" id="Solyc02g091655.1.1"/>
    </source>
</evidence>
<proteinExistence type="predicted"/>
<reference evidence="1" key="2">
    <citation type="submission" date="2019-01" db="UniProtKB">
        <authorList>
            <consortium name="EnsemblPlants"/>
        </authorList>
    </citation>
    <scope>IDENTIFICATION</scope>
    <source>
        <strain evidence="1">cv. Heinz 1706</strain>
    </source>
</reference>
<evidence type="ECO:0000313" key="2">
    <source>
        <dbReference type="Proteomes" id="UP000004994"/>
    </source>
</evidence>
<dbReference type="Proteomes" id="UP000004994">
    <property type="component" value="Chromosome 2"/>
</dbReference>
<dbReference type="InParanoid" id="A0A3Q7FYQ7"/>
<dbReference type="AlphaFoldDB" id="A0A3Q7FYQ7"/>
<sequence length="365" mass="40964">MTIKFPTLSWRFIWNFPYSVKFKCLVKISGRSNGLGRIFLLPSKCIAYAFLGLSDSIDLCFLLALNEEDYMWDFCEYIFGTVILKAKRERDFKGPVIPVFEKLKFVQHDIEKSSSYYSNKHENYGFASNVKSTVQLAFIRKGICSIECSTEGGMSLSSNSDPNKTLIQEVPLKFRLWTIEPPYNLILSVDLHEVKSILPYLYFIFSKLLQICADCLFILTQNKVEVVFTSAELGNSNNELLLLLQHKVTVHYPHQNHSQKNFLNLNNHGKSKYSITLVNQNELQKEKVIPPEEESLPELEPLELLGSLSICTGGKFSPGISSPISTSSSTTSTSLISGFACSGVGAFSGDLFNKSNMVISTHGTI</sequence>
<organism evidence="1">
    <name type="scientific">Solanum lycopersicum</name>
    <name type="common">Tomato</name>
    <name type="synonym">Lycopersicon esculentum</name>
    <dbReference type="NCBI Taxonomy" id="4081"/>
    <lineage>
        <taxon>Eukaryota</taxon>
        <taxon>Viridiplantae</taxon>
        <taxon>Streptophyta</taxon>
        <taxon>Embryophyta</taxon>
        <taxon>Tracheophyta</taxon>
        <taxon>Spermatophyta</taxon>
        <taxon>Magnoliopsida</taxon>
        <taxon>eudicotyledons</taxon>
        <taxon>Gunneridae</taxon>
        <taxon>Pentapetalae</taxon>
        <taxon>asterids</taxon>
        <taxon>lamiids</taxon>
        <taxon>Solanales</taxon>
        <taxon>Solanaceae</taxon>
        <taxon>Solanoideae</taxon>
        <taxon>Solaneae</taxon>
        <taxon>Solanum</taxon>
        <taxon>Solanum subgen. Lycopersicon</taxon>
    </lineage>
</organism>
<keyword evidence="2" id="KW-1185">Reference proteome</keyword>
<reference evidence="1" key="1">
    <citation type="journal article" date="2012" name="Nature">
        <title>The tomato genome sequence provides insights into fleshy fruit evolution.</title>
        <authorList>
            <consortium name="Tomato Genome Consortium"/>
        </authorList>
    </citation>
    <scope>NUCLEOTIDE SEQUENCE [LARGE SCALE GENOMIC DNA]</scope>
    <source>
        <strain evidence="1">cv. Heinz 1706</strain>
    </source>
</reference>
<dbReference type="EnsemblPlants" id="Solyc02g091655.1.1">
    <property type="protein sequence ID" value="Solyc02g091655.1.1"/>
    <property type="gene ID" value="Solyc02g091655.1"/>
</dbReference>
<name>A0A3Q7FYQ7_SOLLC</name>